<keyword evidence="5" id="KW-1185">Reference proteome</keyword>
<evidence type="ECO:0000259" key="4">
    <source>
        <dbReference type="PROSITE" id="PS50102"/>
    </source>
</evidence>
<feature type="compositionally biased region" description="Basic and acidic residues" evidence="3">
    <location>
        <begin position="275"/>
        <end position="288"/>
    </location>
</feature>
<dbReference type="Proteomes" id="UP001652660">
    <property type="component" value="Chromosome 7e"/>
</dbReference>
<protein>
    <submittedName>
        <fullName evidence="6 7">Uncharacterized protein isoform X1</fullName>
    </submittedName>
</protein>
<dbReference type="InterPro" id="IPR012677">
    <property type="entry name" value="Nucleotide-bd_a/b_plait_sf"/>
</dbReference>
<dbReference type="CDD" id="cd00590">
    <property type="entry name" value="RRM_SF"/>
    <property type="match status" value="2"/>
</dbReference>
<evidence type="ECO:0000313" key="7">
    <source>
        <dbReference type="RefSeq" id="XP_071915577.1"/>
    </source>
</evidence>
<dbReference type="InterPro" id="IPR035979">
    <property type="entry name" value="RBD_domain_sf"/>
</dbReference>
<dbReference type="RefSeq" id="XP_071915577.1">
    <property type="nucleotide sequence ID" value="XM_072059476.1"/>
</dbReference>
<sequence>MSQFAEHHVKGSEVFVGGLPHTVTESTIHEIFSHCGEIVEIRLIKDQKGSIKDFCFVRFATKEAAEKAVREKSGFVLDGKKIGVLPSKEQDTLFFGNLNKGWSTYEFEGIIRQVFPDVISVDLASPVGETKSIKQRNRGFAFVKFSSHAAAARAFRVGSKADFMLGGNLHPAVQWVEDQPEIDPAALAKIKIAFIRNLPLSADENYLKKLFEPFGEIEKVVLWRKGSSPVGFVHFTKRADLENAIRGMNGKTVQWPRGGPTSMLSVEVARPIDRSKKRLREDSHEKKANKVPSHTPSANLGIPLSSDCTSGSQKVAQKEVEYEDPYEVAVLLLPLSVRERLLRILRLGIATRFDIDIQNLTSLKKLPESAAISVLDQFMLSGADKENKGVYLAGLISRHQVDQLLLGRSPGGLSRVGDLIKSDVAISSFFSRVHLPVDDSFIPHVGSTQSSFISQVHFPVVDSLASPAYLSVPRWSTMPFKGAGAISSWVVLCRSGNYVPRYSALVSDYPIMTRESLKLTKETSSSPLQPYGRLTLDPQITEMADRPPHRPQIRFDPLTGEPYKFDPFTGERILPDNPQHRF</sequence>
<accession>A0ABM4V7Q9</accession>
<feature type="domain" description="RRM" evidence="4">
    <location>
        <begin position="91"/>
        <end position="197"/>
    </location>
</feature>
<evidence type="ECO:0000313" key="6">
    <source>
        <dbReference type="RefSeq" id="XP_071915576.1"/>
    </source>
</evidence>
<proteinExistence type="predicted"/>
<dbReference type="PROSITE" id="PS50102">
    <property type="entry name" value="RRM"/>
    <property type="match status" value="3"/>
</dbReference>
<keyword evidence="1 2" id="KW-0694">RNA-binding</keyword>
<feature type="region of interest" description="Disordered" evidence="3">
    <location>
        <begin position="275"/>
        <end position="304"/>
    </location>
</feature>
<dbReference type="RefSeq" id="XP_071915576.1">
    <property type="nucleotide sequence ID" value="XM_072059475.1"/>
</dbReference>
<name>A0ABM4V7Q9_COFAR</name>
<dbReference type="GeneID" id="113702416"/>
<dbReference type="SUPFAM" id="SSF54928">
    <property type="entry name" value="RNA-binding domain, RBD"/>
    <property type="match status" value="2"/>
</dbReference>
<feature type="domain" description="RRM" evidence="4">
    <location>
        <begin position="12"/>
        <end position="89"/>
    </location>
</feature>
<dbReference type="InterPro" id="IPR041337">
    <property type="entry name" value="hnRNP_Q_AcD"/>
</dbReference>
<evidence type="ECO:0000313" key="9">
    <source>
        <dbReference type="RefSeq" id="XP_071915579.1"/>
    </source>
</evidence>
<gene>
    <name evidence="6 7 8 9" type="primary">LOC113702416</name>
</gene>
<feature type="domain" description="RRM" evidence="4">
    <location>
        <begin position="191"/>
        <end position="271"/>
    </location>
</feature>
<evidence type="ECO:0000256" key="2">
    <source>
        <dbReference type="PROSITE-ProRule" id="PRU00176"/>
    </source>
</evidence>
<evidence type="ECO:0000313" key="5">
    <source>
        <dbReference type="Proteomes" id="UP001652660"/>
    </source>
</evidence>
<reference evidence="6 7" key="1">
    <citation type="submission" date="2025-05" db="UniProtKB">
        <authorList>
            <consortium name="RefSeq"/>
        </authorList>
    </citation>
    <scope>IDENTIFICATION</scope>
    <source>
        <tissue evidence="6 7">Leaves</tissue>
    </source>
</reference>
<dbReference type="Gene3D" id="3.30.70.330">
    <property type="match status" value="3"/>
</dbReference>
<dbReference type="Pfam" id="PF00076">
    <property type="entry name" value="RRM_1"/>
    <property type="match status" value="2"/>
</dbReference>
<organism evidence="5 7">
    <name type="scientific">Coffea arabica</name>
    <name type="common">Arabian coffee</name>
    <dbReference type="NCBI Taxonomy" id="13443"/>
    <lineage>
        <taxon>Eukaryota</taxon>
        <taxon>Viridiplantae</taxon>
        <taxon>Streptophyta</taxon>
        <taxon>Embryophyta</taxon>
        <taxon>Tracheophyta</taxon>
        <taxon>Spermatophyta</taxon>
        <taxon>Magnoliopsida</taxon>
        <taxon>eudicotyledons</taxon>
        <taxon>Gunneridae</taxon>
        <taxon>Pentapetalae</taxon>
        <taxon>asterids</taxon>
        <taxon>lamiids</taxon>
        <taxon>Gentianales</taxon>
        <taxon>Rubiaceae</taxon>
        <taxon>Ixoroideae</taxon>
        <taxon>Gardenieae complex</taxon>
        <taxon>Bertiereae - Coffeeae clade</taxon>
        <taxon>Coffeeae</taxon>
        <taxon>Coffea</taxon>
    </lineage>
</organism>
<dbReference type="RefSeq" id="XP_071915578.1">
    <property type="nucleotide sequence ID" value="XM_072059477.1"/>
</dbReference>
<evidence type="ECO:0000256" key="3">
    <source>
        <dbReference type="SAM" id="MobiDB-lite"/>
    </source>
</evidence>
<dbReference type="Pfam" id="PF18360">
    <property type="entry name" value="hnRNP_Q_AcD"/>
    <property type="match status" value="1"/>
</dbReference>
<dbReference type="SMART" id="SM00360">
    <property type="entry name" value="RRM"/>
    <property type="match status" value="3"/>
</dbReference>
<evidence type="ECO:0000313" key="8">
    <source>
        <dbReference type="RefSeq" id="XP_071915578.1"/>
    </source>
</evidence>
<dbReference type="InterPro" id="IPR000504">
    <property type="entry name" value="RRM_dom"/>
</dbReference>
<dbReference type="RefSeq" id="XP_071915579.1">
    <property type="nucleotide sequence ID" value="XM_072059478.1"/>
</dbReference>
<evidence type="ECO:0000256" key="1">
    <source>
        <dbReference type="ARBA" id="ARBA00022884"/>
    </source>
</evidence>
<dbReference type="PANTHER" id="PTHR21245">
    <property type="entry name" value="HETEROGENEOUS NUCLEAR RIBONUCLEOPROTEIN"/>
    <property type="match status" value="1"/>
</dbReference>